<dbReference type="Pfam" id="PF00569">
    <property type="entry name" value="ZZ"/>
    <property type="match status" value="1"/>
</dbReference>
<feature type="region of interest" description="Disordered" evidence="5">
    <location>
        <begin position="112"/>
        <end position="148"/>
    </location>
</feature>
<dbReference type="Proteomes" id="UP001472677">
    <property type="component" value="Unassembled WGS sequence"/>
</dbReference>
<dbReference type="EMBL" id="JBBPBM010000004">
    <property type="protein sequence ID" value="KAK8588437.1"/>
    <property type="molecule type" value="Genomic_DNA"/>
</dbReference>
<dbReference type="Gene3D" id="3.30.40.10">
    <property type="entry name" value="Zinc/RING finger domain, C3HC4 (zinc finger)"/>
    <property type="match status" value="2"/>
</dbReference>
<feature type="domain" description="ZZ-type" evidence="7">
    <location>
        <begin position="284"/>
        <end position="348"/>
    </location>
</feature>
<evidence type="ECO:0000313" key="9">
    <source>
        <dbReference type="Proteomes" id="UP001472677"/>
    </source>
</evidence>
<feature type="compositionally biased region" description="Acidic residues" evidence="5">
    <location>
        <begin position="405"/>
        <end position="431"/>
    </location>
</feature>
<dbReference type="InterPro" id="IPR043145">
    <property type="entry name" value="Znf_ZZ_sf"/>
</dbReference>
<feature type="compositionally biased region" description="Low complexity" evidence="5">
    <location>
        <begin position="129"/>
        <end position="142"/>
    </location>
</feature>
<dbReference type="SMART" id="SM00184">
    <property type="entry name" value="RING"/>
    <property type="match status" value="2"/>
</dbReference>
<evidence type="ECO:0000259" key="6">
    <source>
        <dbReference type="PROSITE" id="PS50089"/>
    </source>
</evidence>
<dbReference type="PROSITE" id="PS50089">
    <property type="entry name" value="ZF_RING_2"/>
    <property type="match status" value="2"/>
</dbReference>
<evidence type="ECO:0000256" key="1">
    <source>
        <dbReference type="ARBA" id="ARBA00022723"/>
    </source>
</evidence>
<dbReference type="PROSITE" id="PS50135">
    <property type="entry name" value="ZF_ZZ_2"/>
    <property type="match status" value="1"/>
</dbReference>
<organism evidence="8 9">
    <name type="scientific">Hibiscus sabdariffa</name>
    <name type="common">roselle</name>
    <dbReference type="NCBI Taxonomy" id="183260"/>
    <lineage>
        <taxon>Eukaryota</taxon>
        <taxon>Viridiplantae</taxon>
        <taxon>Streptophyta</taxon>
        <taxon>Embryophyta</taxon>
        <taxon>Tracheophyta</taxon>
        <taxon>Spermatophyta</taxon>
        <taxon>Magnoliopsida</taxon>
        <taxon>eudicotyledons</taxon>
        <taxon>Gunneridae</taxon>
        <taxon>Pentapetalae</taxon>
        <taxon>rosids</taxon>
        <taxon>malvids</taxon>
        <taxon>Malvales</taxon>
        <taxon>Malvaceae</taxon>
        <taxon>Malvoideae</taxon>
        <taxon>Hibiscus</taxon>
    </lineage>
</organism>
<keyword evidence="3" id="KW-0862">Zinc</keyword>
<evidence type="ECO:0000256" key="5">
    <source>
        <dbReference type="SAM" id="MobiDB-lite"/>
    </source>
</evidence>
<dbReference type="SUPFAM" id="SSF57850">
    <property type="entry name" value="RING/U-box"/>
    <property type="match status" value="3"/>
</dbReference>
<proteinExistence type="predicted"/>
<dbReference type="InterPro" id="IPR027370">
    <property type="entry name" value="Znf-RING_euk"/>
</dbReference>
<dbReference type="InterPro" id="IPR001841">
    <property type="entry name" value="Znf_RING"/>
</dbReference>
<dbReference type="PANTHER" id="PTHR15898:SF13">
    <property type="entry name" value="BIFUNCTIONAL APOPTOSIS REGULATOR"/>
    <property type="match status" value="1"/>
</dbReference>
<dbReference type="InterPro" id="IPR000433">
    <property type="entry name" value="Znf_ZZ"/>
</dbReference>
<evidence type="ECO:0000256" key="2">
    <source>
        <dbReference type="ARBA" id="ARBA00022771"/>
    </source>
</evidence>
<evidence type="ECO:0000313" key="8">
    <source>
        <dbReference type="EMBL" id="KAK8588437.1"/>
    </source>
</evidence>
<protein>
    <recommendedName>
        <fullName evidence="10">E3 ubiquitin-protein ligase PRT1</fullName>
    </recommendedName>
</protein>
<feature type="domain" description="RING-type" evidence="6">
    <location>
        <begin position="173"/>
        <end position="211"/>
    </location>
</feature>
<accession>A0ABR2FW33</accession>
<evidence type="ECO:0000259" key="7">
    <source>
        <dbReference type="PROSITE" id="PS50135"/>
    </source>
</evidence>
<dbReference type="PANTHER" id="PTHR15898">
    <property type="entry name" value="BIFUNCTIONAL APOPTOSIS REGULATOR"/>
    <property type="match status" value="1"/>
</dbReference>
<keyword evidence="2 4" id="KW-0863">Zinc-finger</keyword>
<dbReference type="PROSITE" id="PS00518">
    <property type="entry name" value="ZF_RING_1"/>
    <property type="match status" value="1"/>
</dbReference>
<reference evidence="8 9" key="1">
    <citation type="journal article" date="2024" name="G3 (Bethesda)">
        <title>Genome assembly of Hibiscus sabdariffa L. provides insights into metabolisms of medicinal natural products.</title>
        <authorList>
            <person name="Kim T."/>
        </authorList>
    </citation>
    <scope>NUCLEOTIDE SEQUENCE [LARGE SCALE GENOMIC DNA]</scope>
    <source>
        <strain evidence="8">TK-2024</strain>
        <tissue evidence="8">Old leaves</tissue>
    </source>
</reference>
<gene>
    <name evidence="8" type="ORF">V6N12_022878</name>
</gene>
<name>A0ABR2FW33_9ROSI</name>
<evidence type="ECO:0000256" key="4">
    <source>
        <dbReference type="PROSITE-ProRule" id="PRU00228"/>
    </source>
</evidence>
<dbReference type="Gene3D" id="3.30.60.90">
    <property type="match status" value="1"/>
</dbReference>
<dbReference type="Pfam" id="PF13920">
    <property type="entry name" value="zf-C3HC4_3"/>
    <property type="match status" value="1"/>
</dbReference>
<keyword evidence="9" id="KW-1185">Reference proteome</keyword>
<dbReference type="Pfam" id="PF13445">
    <property type="entry name" value="zf-RING_UBOX"/>
    <property type="match status" value="1"/>
</dbReference>
<feature type="domain" description="RING-type" evidence="6">
    <location>
        <begin position="25"/>
        <end position="65"/>
    </location>
</feature>
<sequence length="439" mass="49223">MDSFQTCSMENHSPDAEEISEDFVCCVCLDLLYKPIVMRCGHISCFWCVHRSMNSRYESHCPFCRNPYSHFPGICQMLHFLLLKLYPITYKDREARILEEEKQDGCFSPEFSGHASASEADGETNHLGSSSKSANFSDSSSTSKEELNKPVGQIESCVSGEENDQISAVDVLCTACKQLLFRPIVLNCGHVYCQTCISIPADEMLRCQVCQCLHPRGLPKVCLILDHFLEVKFPNEYALRKDAIQLKYASSKHERPSTCSVEAGKRDVSPAQSPLVVEPRAYTHVGVGCDACGMSPIVGDRYRCKDCTEIMGFDLCGDCYKTRPKLPGRFNQRHTPDHKFDLIKRHVTRRWRLLTEQLENGSTSIVVIDESSDNLENGLVPQALPSSIQDNILSDLAARYLEIDSMEDEIDSIEDEDEDEEEEDEDGDGDGDTGAPLVD</sequence>
<evidence type="ECO:0008006" key="10">
    <source>
        <dbReference type="Google" id="ProtNLM"/>
    </source>
</evidence>
<dbReference type="InterPro" id="IPR017907">
    <property type="entry name" value="Znf_RING_CS"/>
</dbReference>
<comment type="caution">
    <text evidence="8">The sequence shown here is derived from an EMBL/GenBank/DDBJ whole genome shotgun (WGS) entry which is preliminary data.</text>
</comment>
<dbReference type="SMART" id="SM00291">
    <property type="entry name" value="ZnF_ZZ"/>
    <property type="match status" value="1"/>
</dbReference>
<feature type="region of interest" description="Disordered" evidence="5">
    <location>
        <begin position="405"/>
        <end position="439"/>
    </location>
</feature>
<keyword evidence="1" id="KW-0479">Metal-binding</keyword>
<evidence type="ECO:0000256" key="3">
    <source>
        <dbReference type="ARBA" id="ARBA00022833"/>
    </source>
</evidence>
<dbReference type="InterPro" id="IPR013083">
    <property type="entry name" value="Znf_RING/FYVE/PHD"/>
</dbReference>